<keyword evidence="3" id="KW-0050">Antiport</keyword>
<dbReference type="SUPFAM" id="SSF51735">
    <property type="entry name" value="NAD(P)-binding Rossmann-fold domains"/>
    <property type="match status" value="1"/>
</dbReference>
<evidence type="ECO:0000259" key="12">
    <source>
        <dbReference type="PROSITE" id="PS51201"/>
    </source>
</evidence>
<dbReference type="Pfam" id="PF00999">
    <property type="entry name" value="Na_H_Exchanger"/>
    <property type="match status" value="1"/>
</dbReference>
<name>A0ABY8TTU7_TETOB</name>
<feature type="transmembrane region" description="Helical" evidence="11">
    <location>
        <begin position="708"/>
        <end position="733"/>
    </location>
</feature>
<keyword evidence="8" id="KW-0406">Ion transport</keyword>
<proteinExistence type="predicted"/>
<evidence type="ECO:0000256" key="11">
    <source>
        <dbReference type="SAM" id="Phobius"/>
    </source>
</evidence>
<dbReference type="InterPro" id="IPR038770">
    <property type="entry name" value="Na+/solute_symporter_sf"/>
</dbReference>
<evidence type="ECO:0000313" key="13">
    <source>
        <dbReference type="EMBL" id="WIA11798.1"/>
    </source>
</evidence>
<evidence type="ECO:0000256" key="6">
    <source>
        <dbReference type="ARBA" id="ARBA00022958"/>
    </source>
</evidence>
<keyword evidence="5 11" id="KW-0812">Transmembrane</keyword>
<gene>
    <name evidence="13" type="ORF">OEZ85_011890</name>
</gene>
<organism evidence="13 14">
    <name type="scientific">Tetradesmus obliquus</name>
    <name type="common">Green alga</name>
    <name type="synonym">Acutodesmus obliquus</name>
    <dbReference type="NCBI Taxonomy" id="3088"/>
    <lineage>
        <taxon>Eukaryota</taxon>
        <taxon>Viridiplantae</taxon>
        <taxon>Chlorophyta</taxon>
        <taxon>core chlorophytes</taxon>
        <taxon>Chlorophyceae</taxon>
        <taxon>CS clade</taxon>
        <taxon>Sphaeropleales</taxon>
        <taxon>Scenedesmaceae</taxon>
        <taxon>Tetradesmus</taxon>
    </lineage>
</organism>
<dbReference type="InterPro" id="IPR004771">
    <property type="entry name" value="K/H_exchanger"/>
</dbReference>
<keyword evidence="2" id="KW-0813">Transport</keyword>
<evidence type="ECO:0000256" key="10">
    <source>
        <dbReference type="SAM" id="MobiDB-lite"/>
    </source>
</evidence>
<dbReference type="PANTHER" id="PTHR46157">
    <property type="entry name" value="K(+) EFFLUX ANTIPORTER 3, CHLOROPLASTIC"/>
    <property type="match status" value="1"/>
</dbReference>
<dbReference type="Proteomes" id="UP001244341">
    <property type="component" value="Chromosome 3b"/>
</dbReference>
<feature type="transmembrane region" description="Helical" evidence="11">
    <location>
        <begin position="619"/>
        <end position="638"/>
    </location>
</feature>
<dbReference type="Gene3D" id="3.40.50.720">
    <property type="entry name" value="NAD(P)-binding Rossmann-like Domain"/>
    <property type="match status" value="1"/>
</dbReference>
<dbReference type="Pfam" id="PF02254">
    <property type="entry name" value="TrkA_N"/>
    <property type="match status" value="1"/>
</dbReference>
<evidence type="ECO:0000256" key="9">
    <source>
        <dbReference type="ARBA" id="ARBA00023136"/>
    </source>
</evidence>
<evidence type="ECO:0000256" key="2">
    <source>
        <dbReference type="ARBA" id="ARBA00022448"/>
    </source>
</evidence>
<dbReference type="NCBIfam" id="TIGR00932">
    <property type="entry name" value="2a37"/>
    <property type="match status" value="1"/>
</dbReference>
<evidence type="ECO:0000313" key="14">
    <source>
        <dbReference type="Proteomes" id="UP001244341"/>
    </source>
</evidence>
<dbReference type="PANTHER" id="PTHR46157:SF2">
    <property type="entry name" value="K(+) EFFLUX ANTIPORTER 1, CHLOROPLASTIC-RELATED"/>
    <property type="match status" value="1"/>
</dbReference>
<keyword evidence="4" id="KW-0633">Potassium transport</keyword>
<keyword evidence="9 11" id="KW-0472">Membrane</keyword>
<evidence type="ECO:0000256" key="7">
    <source>
        <dbReference type="ARBA" id="ARBA00022989"/>
    </source>
</evidence>
<dbReference type="EMBL" id="CP126210">
    <property type="protein sequence ID" value="WIA11798.1"/>
    <property type="molecule type" value="Genomic_DNA"/>
</dbReference>
<keyword evidence="6" id="KW-0630">Potassium</keyword>
<keyword evidence="7 11" id="KW-1133">Transmembrane helix</keyword>
<dbReference type="PROSITE" id="PS51201">
    <property type="entry name" value="RCK_N"/>
    <property type="match status" value="1"/>
</dbReference>
<feature type="compositionally biased region" description="Low complexity" evidence="10">
    <location>
        <begin position="1"/>
        <end position="18"/>
    </location>
</feature>
<reference evidence="13 14" key="1">
    <citation type="submission" date="2023-05" db="EMBL/GenBank/DDBJ databases">
        <title>A 100% complete, gapless, phased diploid assembly of the Scenedesmus obliquus UTEX 3031 genome.</title>
        <authorList>
            <person name="Biondi T.C."/>
            <person name="Hanschen E.R."/>
            <person name="Kwon T."/>
            <person name="Eng W."/>
            <person name="Kruse C.P.S."/>
            <person name="Koehler S.I."/>
            <person name="Kunde Y."/>
            <person name="Gleasner C.D."/>
            <person name="You Mak K.T."/>
            <person name="Polle J."/>
            <person name="Hovde B.T."/>
            <person name="Starkenburg S.R."/>
        </authorList>
    </citation>
    <scope>NUCLEOTIDE SEQUENCE [LARGE SCALE GENOMIC DNA]</scope>
    <source>
        <strain evidence="13 14">DOE0152z</strain>
    </source>
</reference>
<feature type="domain" description="RCK N-terminal" evidence="12">
    <location>
        <begin position="752"/>
        <end position="869"/>
    </location>
</feature>
<evidence type="ECO:0000256" key="4">
    <source>
        <dbReference type="ARBA" id="ARBA00022538"/>
    </source>
</evidence>
<evidence type="ECO:0000256" key="1">
    <source>
        <dbReference type="ARBA" id="ARBA00004141"/>
    </source>
</evidence>
<sequence>MAAVGLRSSSSSRPALASTGTRSRLPRLASSPYQQLRPARLAPRRIILSAATEDAEQAPEAPVVVTEVPTPAANSVQQIREARLQPLKFALQDAIALHTKATGVREALEAEVCALFERVINAEGSDVDLDQVAAAAMEAVEGAVRDEVEAATVLSATKDALAKTLQDLQALDGESAAARVAEISSALASTDTPAAALASMDGSSSSSKAPSPAADAIQLLDSLTAAGAAAATAGGAAATGAALLQSVDAPSSSNGSGGQAAAAAAPVVVLADSPAKVAEAAKKAQVEKAKAKLLKLGSAAVAVGLAYAFLQTAAGQSLIAAVQGVGAAIAERIGPIHIGAAERGLLETIYLLLTSIVCVPAVCKLIPGGSPVLGYLIGGALIGPHALNIISDVHGVQHLAELGVVFLLFNIGLELSLERLQSMAKYVFGMGAAQVGLTVVGVAAFALHFAGLAGPSAIILGGALAMSTTAVAIQVLEDRGEMGSRHGRATFSVLLFQDLAVVVLLMLIPLLAPDPSGASTGMAKIAQALGIAAVKAVVCIVGITAGGRLLIRPLYKKIAELANAEIFAATTLLVVLGTSFMTQLAGLSLALGAFLAGLLLAETEYALQVESDIAPYKGLLMGLFFMTVGMQISGSLFMAKWKTIIAAMVVLVGGKLAVMLAAGQMFGLSRLASLRAGMLLATGGEFAFVAFGEAVSKNVLPVALTNELYMVVALSMALVPYLAALGGKLGVLFERSDMKALQPDDNEVKELRNHVIIAGYGRVGQIIAQMLSELLIPFVALDVRSDRVSAGKAIDLPVYFGDAGSPAVLHSVGAERAACAVITLDTPGANYRSVWAMQKHYPSVKTYVRAHDINHGLNLEKAGATVVVPEILEPSMQLAASVLSQFKLPPEEINTHLNNFRKKHLSELQALAALSGTSLGYMATVKEEKKKEPELPAAAEEADAAATWSITLEGDDSDVQPLSPQVSDLSNQLPLASRGCRLQATGLRSGLNVVL</sequence>
<keyword evidence="14" id="KW-1185">Reference proteome</keyword>
<comment type="subcellular location">
    <subcellularLocation>
        <location evidence="1">Membrane</location>
        <topology evidence="1">Multi-pass membrane protein</topology>
    </subcellularLocation>
</comment>
<evidence type="ECO:0000256" key="5">
    <source>
        <dbReference type="ARBA" id="ARBA00022692"/>
    </source>
</evidence>
<dbReference type="InterPro" id="IPR036291">
    <property type="entry name" value="NAD(P)-bd_dom_sf"/>
</dbReference>
<evidence type="ECO:0000256" key="8">
    <source>
        <dbReference type="ARBA" id="ARBA00023065"/>
    </source>
</evidence>
<protein>
    <recommendedName>
        <fullName evidence="12">RCK N-terminal domain-containing protein</fullName>
    </recommendedName>
</protein>
<evidence type="ECO:0000256" key="3">
    <source>
        <dbReference type="ARBA" id="ARBA00022449"/>
    </source>
</evidence>
<feature type="transmembrane region" description="Helical" evidence="11">
    <location>
        <begin position="644"/>
        <end position="662"/>
    </location>
</feature>
<feature type="transmembrane region" description="Helical" evidence="11">
    <location>
        <begin position="674"/>
        <end position="696"/>
    </location>
</feature>
<accession>A0ABY8TTU7</accession>
<feature type="transmembrane region" description="Helical" evidence="11">
    <location>
        <begin position="528"/>
        <end position="551"/>
    </location>
</feature>
<feature type="transmembrane region" description="Helical" evidence="11">
    <location>
        <begin position="456"/>
        <end position="476"/>
    </location>
</feature>
<dbReference type="InterPro" id="IPR003148">
    <property type="entry name" value="RCK_N"/>
</dbReference>
<dbReference type="Gene3D" id="1.20.1530.20">
    <property type="match status" value="1"/>
</dbReference>
<feature type="transmembrane region" description="Helical" evidence="11">
    <location>
        <begin position="427"/>
        <end position="450"/>
    </location>
</feature>
<feature type="transmembrane region" description="Helical" evidence="11">
    <location>
        <begin position="488"/>
        <end position="508"/>
    </location>
</feature>
<feature type="region of interest" description="Disordered" evidence="10">
    <location>
        <begin position="1"/>
        <end position="35"/>
    </location>
</feature>
<dbReference type="InterPro" id="IPR006153">
    <property type="entry name" value="Cation/H_exchanger_TM"/>
</dbReference>